<keyword evidence="1" id="KW-0812">Transmembrane</keyword>
<name>A0A7C8YLH3_OPUST</name>
<reference evidence="2" key="1">
    <citation type="journal article" date="2013" name="J. Plant Res.">
        <title>Effect of fungi and light on seed germination of three Opuntia species from semiarid lands of central Mexico.</title>
        <authorList>
            <person name="Delgado-Sanchez P."/>
            <person name="Jimenez-Bremont J.F."/>
            <person name="Guerrero-Gonzalez Mde L."/>
            <person name="Flores J."/>
        </authorList>
    </citation>
    <scope>NUCLEOTIDE SEQUENCE</scope>
    <source>
        <tissue evidence="2">Cladode</tissue>
    </source>
</reference>
<keyword evidence="1" id="KW-0472">Membrane</keyword>
<evidence type="ECO:0000256" key="1">
    <source>
        <dbReference type="SAM" id="Phobius"/>
    </source>
</evidence>
<dbReference type="EMBL" id="GISG01033687">
    <property type="protein sequence ID" value="MBA4621339.1"/>
    <property type="molecule type" value="Transcribed_RNA"/>
</dbReference>
<organism evidence="2">
    <name type="scientific">Opuntia streptacantha</name>
    <name type="common">Prickly pear cactus</name>
    <name type="synonym">Opuntia cardona</name>
    <dbReference type="NCBI Taxonomy" id="393608"/>
    <lineage>
        <taxon>Eukaryota</taxon>
        <taxon>Viridiplantae</taxon>
        <taxon>Streptophyta</taxon>
        <taxon>Embryophyta</taxon>
        <taxon>Tracheophyta</taxon>
        <taxon>Spermatophyta</taxon>
        <taxon>Magnoliopsida</taxon>
        <taxon>eudicotyledons</taxon>
        <taxon>Gunneridae</taxon>
        <taxon>Pentapetalae</taxon>
        <taxon>Caryophyllales</taxon>
        <taxon>Cactineae</taxon>
        <taxon>Cactaceae</taxon>
        <taxon>Opuntioideae</taxon>
        <taxon>Opuntia</taxon>
    </lineage>
</organism>
<sequence>MACTSLAPDLCFSIVLSASPCLDDMFLTCSMQELSSDCPSLSDFFLLLLFFLFLFSVLSTTLSVSLSFSSMLFATLSSSISIDMLPSPSEPLPSSESHTRSEHVPFFLLFLIFLFSVSSTFEKEQMPVPDESTTEGIPLKKRLSPSSSSLNFPSFTFSFLANLLSITKSSSHKALPFVSISKYSSNFVFFPLAFLSSFLDILRKATGSAITCDAPNPTFATGHG</sequence>
<reference evidence="2" key="2">
    <citation type="submission" date="2020-07" db="EMBL/GenBank/DDBJ databases">
        <authorList>
            <person name="Vera ALvarez R."/>
            <person name="Arias-Moreno D.M."/>
            <person name="Jimenez-Jacinto V."/>
            <person name="Jimenez-Bremont J.F."/>
            <person name="Swaminathan K."/>
            <person name="Moose S.P."/>
            <person name="Guerrero-Gonzalez M.L."/>
            <person name="Marino-Ramirez L."/>
            <person name="Landsman D."/>
            <person name="Rodriguez-Kessler M."/>
            <person name="Delgado-Sanchez P."/>
        </authorList>
    </citation>
    <scope>NUCLEOTIDE SEQUENCE</scope>
    <source>
        <tissue evidence="2">Cladode</tissue>
    </source>
</reference>
<protein>
    <submittedName>
        <fullName evidence="2">Uncharacterized protein</fullName>
    </submittedName>
</protein>
<dbReference type="AlphaFoldDB" id="A0A7C8YLH3"/>
<accession>A0A7C8YLH3</accession>
<keyword evidence="1" id="KW-1133">Transmembrane helix</keyword>
<proteinExistence type="predicted"/>
<feature type="transmembrane region" description="Helical" evidence="1">
    <location>
        <begin position="41"/>
        <end position="59"/>
    </location>
</feature>
<evidence type="ECO:0000313" key="2">
    <source>
        <dbReference type="EMBL" id="MBA4621339.1"/>
    </source>
</evidence>